<sequence length="178" mass="19662">MTDLRESVRDERGLIKKLQLAIPGFRGYRLREDVRIADSMLRMQLADFLNANVLSGLESVRETAGNNLELDLMNDIAAVISQTKTLESRIRHAEQGYSGISPAYRVDEADLNGLYEYDLSLLHDITAAASATQLAVTAADSGDFSETVVCLRQVRSDLSTLRSAFEKRIETMAGMGAF</sequence>
<evidence type="ECO:0000313" key="1">
    <source>
        <dbReference type="EMBL" id="MCZ0862512.1"/>
    </source>
</evidence>
<name>A0ABT4IMN8_9EURY</name>
<comment type="caution">
    <text evidence="1">The sequence shown here is derived from an EMBL/GenBank/DDBJ whole genome shotgun (WGS) entry which is preliminary data.</text>
</comment>
<accession>A0ABT4IMN8</accession>
<dbReference type="Proteomes" id="UP001141336">
    <property type="component" value="Unassembled WGS sequence"/>
</dbReference>
<protein>
    <submittedName>
        <fullName evidence="1">Uncharacterized protein</fullName>
    </submittedName>
</protein>
<dbReference type="RefSeq" id="WP_268922765.1">
    <property type="nucleotide sequence ID" value="NZ_JAPTGC010000005.1"/>
</dbReference>
<proteinExistence type="predicted"/>
<keyword evidence="2" id="KW-1185">Reference proteome</keyword>
<reference evidence="1" key="1">
    <citation type="submission" date="2022-12" db="EMBL/GenBank/DDBJ databases">
        <title>Isolation and characterisation of novel Methanocorpusculum spp. from native Australian herbivores indicates the genus is ancestrally host-associated.</title>
        <authorList>
            <person name="Volmer J.G."/>
            <person name="Soo R.M."/>
            <person name="Evans P.N."/>
            <person name="Hoedt E.C."/>
            <person name="Astorga Alsina A.L."/>
            <person name="Woodcroft B.J."/>
            <person name="Tyson G.W."/>
            <person name="Hugenholtz P."/>
            <person name="Morrison M."/>
        </authorList>
    </citation>
    <scope>NUCLEOTIDE SEQUENCE</scope>
    <source>
        <strain evidence="1">CW153</strain>
    </source>
</reference>
<gene>
    <name evidence="1" type="ORF">O0S09_04480</name>
</gene>
<organism evidence="1 2">
    <name type="scientific">Methanocorpusculum vombati</name>
    <dbReference type="NCBI Taxonomy" id="3002864"/>
    <lineage>
        <taxon>Archaea</taxon>
        <taxon>Methanobacteriati</taxon>
        <taxon>Methanobacteriota</taxon>
        <taxon>Stenosarchaea group</taxon>
        <taxon>Methanomicrobia</taxon>
        <taxon>Methanomicrobiales</taxon>
        <taxon>Methanocorpusculaceae</taxon>
        <taxon>Methanocorpusculum</taxon>
    </lineage>
</organism>
<dbReference type="EMBL" id="JAPTGC010000005">
    <property type="protein sequence ID" value="MCZ0862512.1"/>
    <property type="molecule type" value="Genomic_DNA"/>
</dbReference>
<evidence type="ECO:0000313" key="2">
    <source>
        <dbReference type="Proteomes" id="UP001141336"/>
    </source>
</evidence>